<accession>A0A6A2YYY7</accession>
<feature type="domain" description="EF-hand" evidence="3">
    <location>
        <begin position="76"/>
        <end position="98"/>
    </location>
</feature>
<comment type="caution">
    <text evidence="4">The sequence shown here is derived from an EMBL/GenBank/DDBJ whole genome shotgun (WGS) entry which is preliminary data.</text>
</comment>
<dbReference type="SMART" id="SM00054">
    <property type="entry name" value="EFh"/>
    <property type="match status" value="2"/>
</dbReference>
<organism evidence="4 5">
    <name type="scientific">Hibiscus syriacus</name>
    <name type="common">Rose of Sharon</name>
    <dbReference type="NCBI Taxonomy" id="106335"/>
    <lineage>
        <taxon>Eukaryota</taxon>
        <taxon>Viridiplantae</taxon>
        <taxon>Streptophyta</taxon>
        <taxon>Embryophyta</taxon>
        <taxon>Tracheophyta</taxon>
        <taxon>Spermatophyta</taxon>
        <taxon>Magnoliopsida</taxon>
        <taxon>eudicotyledons</taxon>
        <taxon>Gunneridae</taxon>
        <taxon>Pentapetalae</taxon>
        <taxon>rosids</taxon>
        <taxon>malvids</taxon>
        <taxon>Malvales</taxon>
        <taxon>Malvaceae</taxon>
        <taxon>Malvoideae</taxon>
        <taxon>Hibiscus</taxon>
    </lineage>
</organism>
<dbReference type="CDD" id="cd00051">
    <property type="entry name" value="EFh"/>
    <property type="match status" value="1"/>
</dbReference>
<dbReference type="GO" id="GO:0005509">
    <property type="term" value="F:calcium ion binding"/>
    <property type="evidence" value="ECO:0007669"/>
    <property type="project" value="InterPro"/>
</dbReference>
<dbReference type="InterPro" id="IPR018247">
    <property type="entry name" value="EF_Hand_1_Ca_BS"/>
</dbReference>
<dbReference type="PROSITE" id="PS50222">
    <property type="entry name" value="EF_HAND_2"/>
    <property type="match status" value="2"/>
</dbReference>
<dbReference type="PROSITE" id="PS00018">
    <property type="entry name" value="EF_HAND_1"/>
    <property type="match status" value="2"/>
</dbReference>
<keyword evidence="5" id="KW-1185">Reference proteome</keyword>
<reference evidence="4" key="1">
    <citation type="submission" date="2019-09" db="EMBL/GenBank/DDBJ databases">
        <title>Draft genome information of white flower Hibiscus syriacus.</title>
        <authorList>
            <person name="Kim Y.-M."/>
        </authorList>
    </citation>
    <scope>NUCLEOTIDE SEQUENCE [LARGE SCALE GENOMIC DNA]</scope>
    <source>
        <strain evidence="4">YM2019G1</strain>
    </source>
</reference>
<dbReference type="Gene3D" id="1.10.238.10">
    <property type="entry name" value="EF-hand"/>
    <property type="match status" value="1"/>
</dbReference>
<feature type="domain" description="EF-hand" evidence="3">
    <location>
        <begin position="26"/>
        <end position="61"/>
    </location>
</feature>
<dbReference type="SUPFAM" id="SSF47473">
    <property type="entry name" value="EF-hand"/>
    <property type="match status" value="1"/>
</dbReference>
<dbReference type="Proteomes" id="UP000436088">
    <property type="component" value="Unassembled WGS sequence"/>
</dbReference>
<evidence type="ECO:0000256" key="2">
    <source>
        <dbReference type="SAM" id="MobiDB-lite"/>
    </source>
</evidence>
<gene>
    <name evidence="4" type="ORF">F3Y22_tig00111151pilonHSYRG00082</name>
</gene>
<dbReference type="InterPro" id="IPR002048">
    <property type="entry name" value="EF_hand_dom"/>
</dbReference>
<keyword evidence="1" id="KW-0106">Calcium</keyword>
<dbReference type="InterPro" id="IPR011992">
    <property type="entry name" value="EF-hand-dom_pair"/>
</dbReference>
<evidence type="ECO:0000259" key="3">
    <source>
        <dbReference type="PROSITE" id="PS50222"/>
    </source>
</evidence>
<sequence length="104" mass="12317">MNSLNVDKRCRRQRGKKKEDWSPNDPPVDQLMMMLERYDHNRDGRLSNEEIKQAFRSLGSHLPEWRAHRAGLHHTDANNDGLISKEELDNMVKYVTERGYKIKL</sequence>
<name>A0A6A2YYY7_HIBSY</name>
<dbReference type="AlphaFoldDB" id="A0A6A2YYY7"/>
<dbReference type="Pfam" id="PF13405">
    <property type="entry name" value="EF-hand_6"/>
    <property type="match status" value="1"/>
</dbReference>
<evidence type="ECO:0000313" key="4">
    <source>
        <dbReference type="EMBL" id="KAE8684122.1"/>
    </source>
</evidence>
<dbReference type="EMBL" id="VEPZ02001248">
    <property type="protein sequence ID" value="KAE8684122.1"/>
    <property type="molecule type" value="Genomic_DNA"/>
</dbReference>
<protein>
    <submittedName>
        <fullName evidence="4">Calcium-binding EF-hand family protein</fullName>
    </submittedName>
</protein>
<feature type="region of interest" description="Disordered" evidence="2">
    <location>
        <begin position="1"/>
        <end position="28"/>
    </location>
</feature>
<evidence type="ECO:0000256" key="1">
    <source>
        <dbReference type="ARBA" id="ARBA00022837"/>
    </source>
</evidence>
<dbReference type="Pfam" id="PF13202">
    <property type="entry name" value="EF-hand_5"/>
    <property type="match status" value="1"/>
</dbReference>
<evidence type="ECO:0000313" key="5">
    <source>
        <dbReference type="Proteomes" id="UP000436088"/>
    </source>
</evidence>
<proteinExistence type="predicted"/>